<dbReference type="InterPro" id="IPR050797">
    <property type="entry name" value="Carb_Metab_Trans_Reg"/>
</dbReference>
<reference evidence="5 6" key="1">
    <citation type="journal article" date="2012" name="Science">
        <title>The Paleozoic origin of enzymatic lignin decomposition reconstructed from 31 fungal genomes.</title>
        <authorList>
            <person name="Floudas D."/>
            <person name="Binder M."/>
            <person name="Riley R."/>
            <person name="Barry K."/>
            <person name="Blanchette R.A."/>
            <person name="Henrissat B."/>
            <person name="Martinez A.T."/>
            <person name="Otillar R."/>
            <person name="Spatafora J.W."/>
            <person name="Yadav J.S."/>
            <person name="Aerts A."/>
            <person name="Benoit I."/>
            <person name="Boyd A."/>
            <person name="Carlson A."/>
            <person name="Copeland A."/>
            <person name="Coutinho P.M."/>
            <person name="de Vries R.P."/>
            <person name="Ferreira P."/>
            <person name="Findley K."/>
            <person name="Foster B."/>
            <person name="Gaskell J."/>
            <person name="Glotzer D."/>
            <person name="Gorecki P."/>
            <person name="Heitman J."/>
            <person name="Hesse C."/>
            <person name="Hori C."/>
            <person name="Igarashi K."/>
            <person name="Jurgens J.A."/>
            <person name="Kallen N."/>
            <person name="Kersten P."/>
            <person name="Kohler A."/>
            <person name="Kuees U."/>
            <person name="Kumar T.K.A."/>
            <person name="Kuo A."/>
            <person name="LaButti K."/>
            <person name="Larrondo L.F."/>
            <person name="Lindquist E."/>
            <person name="Ling A."/>
            <person name="Lombard V."/>
            <person name="Lucas S."/>
            <person name="Lundell T."/>
            <person name="Martin R."/>
            <person name="McLaughlin D.J."/>
            <person name="Morgenstern I."/>
            <person name="Morin E."/>
            <person name="Murat C."/>
            <person name="Nagy L.G."/>
            <person name="Nolan M."/>
            <person name="Ohm R.A."/>
            <person name="Patyshakuliyeva A."/>
            <person name="Rokas A."/>
            <person name="Ruiz-Duenas F.J."/>
            <person name="Sabat G."/>
            <person name="Salamov A."/>
            <person name="Samejima M."/>
            <person name="Schmutz J."/>
            <person name="Slot J.C."/>
            <person name="St John F."/>
            <person name="Stenlid J."/>
            <person name="Sun H."/>
            <person name="Sun S."/>
            <person name="Syed K."/>
            <person name="Tsang A."/>
            <person name="Wiebenga A."/>
            <person name="Young D."/>
            <person name="Pisabarro A."/>
            <person name="Eastwood D.C."/>
            <person name="Martin F."/>
            <person name="Cullen D."/>
            <person name="Grigoriev I.V."/>
            <person name="Hibbett D.S."/>
        </authorList>
    </citation>
    <scope>NUCLEOTIDE SEQUENCE [LARGE SCALE GENOMIC DNA]</scope>
    <source>
        <strain evidence="5 6">DJM-731 SS1</strain>
    </source>
</reference>
<dbReference type="InterPro" id="IPR001138">
    <property type="entry name" value="Zn2Cys6_DnaBD"/>
</dbReference>
<dbReference type="CDD" id="cd00067">
    <property type="entry name" value="GAL4"/>
    <property type="match status" value="1"/>
</dbReference>
<organism evidence="5 6">
    <name type="scientific">Dacryopinax primogenitus (strain DJM 731)</name>
    <name type="common">Brown rot fungus</name>
    <dbReference type="NCBI Taxonomy" id="1858805"/>
    <lineage>
        <taxon>Eukaryota</taxon>
        <taxon>Fungi</taxon>
        <taxon>Dikarya</taxon>
        <taxon>Basidiomycota</taxon>
        <taxon>Agaricomycotina</taxon>
        <taxon>Dacrymycetes</taxon>
        <taxon>Dacrymycetales</taxon>
        <taxon>Dacrymycetaceae</taxon>
        <taxon>Dacryopinax</taxon>
    </lineage>
</organism>
<feature type="compositionally biased region" description="Polar residues" evidence="3">
    <location>
        <begin position="660"/>
        <end position="673"/>
    </location>
</feature>
<dbReference type="Pfam" id="PF00172">
    <property type="entry name" value="Zn_clus"/>
    <property type="match status" value="1"/>
</dbReference>
<keyword evidence="1" id="KW-0539">Nucleus</keyword>
<dbReference type="GeneID" id="63685699"/>
<evidence type="ECO:0000256" key="1">
    <source>
        <dbReference type="ARBA" id="ARBA00023242"/>
    </source>
</evidence>
<evidence type="ECO:0000256" key="3">
    <source>
        <dbReference type="SAM" id="MobiDB-lite"/>
    </source>
</evidence>
<proteinExistence type="predicted"/>
<dbReference type="CDD" id="cd12148">
    <property type="entry name" value="fungal_TF_MHR"/>
    <property type="match status" value="1"/>
</dbReference>
<dbReference type="GO" id="GO:0008270">
    <property type="term" value="F:zinc ion binding"/>
    <property type="evidence" value="ECO:0007669"/>
    <property type="project" value="InterPro"/>
</dbReference>
<accession>M5FRN4</accession>
<keyword evidence="2" id="KW-0175">Coiled coil</keyword>
<dbReference type="STRING" id="1858805.M5FRN4"/>
<feature type="coiled-coil region" evidence="2">
    <location>
        <begin position="456"/>
        <end position="506"/>
    </location>
</feature>
<dbReference type="Gene3D" id="4.10.240.10">
    <property type="entry name" value="Zn(2)-C6 fungal-type DNA-binding domain"/>
    <property type="match status" value="1"/>
</dbReference>
<name>M5FRN4_DACPD</name>
<evidence type="ECO:0000313" key="6">
    <source>
        <dbReference type="Proteomes" id="UP000030653"/>
    </source>
</evidence>
<feature type="domain" description="Zn(2)-C6 fungal-type" evidence="4">
    <location>
        <begin position="22"/>
        <end position="54"/>
    </location>
</feature>
<evidence type="ECO:0000256" key="2">
    <source>
        <dbReference type="SAM" id="Coils"/>
    </source>
</evidence>
<dbReference type="InterPro" id="IPR036864">
    <property type="entry name" value="Zn2-C6_fun-type_DNA-bd_sf"/>
</dbReference>
<dbReference type="GO" id="GO:0000981">
    <property type="term" value="F:DNA-binding transcription factor activity, RNA polymerase II-specific"/>
    <property type="evidence" value="ECO:0007669"/>
    <property type="project" value="InterPro"/>
</dbReference>
<dbReference type="PANTHER" id="PTHR31668">
    <property type="entry name" value="GLUCOSE TRANSPORT TRANSCRIPTION REGULATOR RGT1-RELATED-RELATED"/>
    <property type="match status" value="1"/>
</dbReference>
<dbReference type="PROSITE" id="PS00463">
    <property type="entry name" value="ZN2_CY6_FUNGAL_1"/>
    <property type="match status" value="1"/>
</dbReference>
<dbReference type="Proteomes" id="UP000030653">
    <property type="component" value="Unassembled WGS sequence"/>
</dbReference>
<keyword evidence="6" id="KW-1185">Reference proteome</keyword>
<dbReference type="RefSeq" id="XP_040625286.1">
    <property type="nucleotide sequence ID" value="XM_040770637.1"/>
</dbReference>
<dbReference type="SMART" id="SM00066">
    <property type="entry name" value="GAL4"/>
    <property type="match status" value="1"/>
</dbReference>
<dbReference type="PROSITE" id="PS50048">
    <property type="entry name" value="ZN2_CY6_FUNGAL_2"/>
    <property type="match status" value="1"/>
</dbReference>
<dbReference type="OrthoDB" id="3345045at2759"/>
<feature type="region of interest" description="Disordered" evidence="3">
    <location>
        <begin position="652"/>
        <end position="674"/>
    </location>
</feature>
<dbReference type="AlphaFoldDB" id="M5FRN4"/>
<protein>
    <recommendedName>
        <fullName evidence="4">Zn(2)-C6 fungal-type domain-containing protein</fullName>
    </recommendedName>
</protein>
<dbReference type="SUPFAM" id="SSF57701">
    <property type="entry name" value="Zn2/Cys6 DNA-binding domain"/>
    <property type="match status" value="1"/>
</dbReference>
<sequence length="779" mass="86900">MSNSPPEVIDEVAGKKRKLYSSCDTCKLRRVKCERESEDQACAKCIEKGIHCTTAGPKRKKPRTGKRIEQAKELFGDGTHNIGESSRGNLVVYHGHRPITPAPDDVAFDMRGFDSLNARHISNDNVDSRLSLAEIVSTLSSHLIEVYFSLTHYPLPLYRWKNFRDQFDKAGRRPEQMTGMGGVLAHALIAYGAYASNSPAILGPGAPALSKLDSEEANFVHWGRQRAQLCKSLLDRAVRIADEHGVFRVECNESIVILLLLEMLIDHGDVTRRRGRPFRAAALSHAQTLSEEGNTHDEYIELQGGGLGWMLYLRDSLQAAVAGREPRLRDRDVQILCGRTMTLGLPTMVEFAKALNGDILVWDPVIRIWDHVAQLTRQLAKRLAKDSPVPEGRQDPFNDNFLWELYKDLDDTKACIKLMQAHLSQFFTFKRPGHNFFKFYCRTMSLGCIFVDYLVHRGVKQELQQLNDRLEHATLVPLDDIANFGLSEYEKRRSKLMQLKHEADNRMRKCAREMAQILWAMQNSLSARTGLGIMTGVHMVYDTLPILAEILCTMPSREEGGDPDFPLETKIQEVGWLLSTYRSLGWSWADMEDPIKYLEEQHGRLVALKSGLPPPNAGLNSVSIPVSSVRSSVETSDTTPFLLPTPSSVQFGLKPELADTPSSGYSSATSGERPTTGYAAELQAQSLAEPSMQPPEAPAHVQSMLPTFIPGPSHLPPLSDPFADLYTMPIVTEYLDGTAQAGALPSPTSYEDLQQWASVFNDQVPLNWDFGPSGFTPQP</sequence>
<dbReference type="EMBL" id="JH795873">
    <property type="protein sequence ID" value="EJT98388.1"/>
    <property type="molecule type" value="Genomic_DNA"/>
</dbReference>
<evidence type="ECO:0000259" key="4">
    <source>
        <dbReference type="PROSITE" id="PS50048"/>
    </source>
</evidence>
<dbReference type="HOGENOM" id="CLU_359418_0_0_1"/>
<gene>
    <name evidence="5" type="ORF">DACRYDRAFT_118673</name>
</gene>
<evidence type="ECO:0000313" key="5">
    <source>
        <dbReference type="EMBL" id="EJT98388.1"/>
    </source>
</evidence>